<dbReference type="KEGG" id="sfol:H3H32_20145"/>
<sequence length="199" mass="22525">MKMIIIALMNCLLPGAGVKAQTATADYTARTSSGIYQSSADFEQGKLTLPADCQQEKSKVRMNDFLNSPFLTVIHQGKKYVFPKDSIFGLRTCEGHDFRIFHRRLYEIEELKSIVIYRSIAIESSGAKGVKQVDRFYFSASVDSDILPLTSTPIEQTFSHNQKLHDLLDAWLQGNRDAISAYDAYYHTFKINRLLQASN</sequence>
<dbReference type="EMBL" id="CP059732">
    <property type="protein sequence ID" value="QMW00329.1"/>
    <property type="molecule type" value="Genomic_DNA"/>
</dbReference>
<name>A0A7G5GN87_9BACT</name>
<evidence type="ECO:0008006" key="4">
    <source>
        <dbReference type="Google" id="ProtNLM"/>
    </source>
</evidence>
<dbReference type="Proteomes" id="UP000515369">
    <property type="component" value="Chromosome"/>
</dbReference>
<accession>A0A7G5GN87</accession>
<dbReference type="AlphaFoldDB" id="A0A7G5GN87"/>
<proteinExistence type="predicted"/>
<keyword evidence="1" id="KW-0732">Signal</keyword>
<evidence type="ECO:0000313" key="3">
    <source>
        <dbReference type="Proteomes" id="UP000515369"/>
    </source>
</evidence>
<gene>
    <name evidence="2" type="ORF">H3H32_20145</name>
</gene>
<organism evidence="2 3">
    <name type="scientific">Spirosoma foliorum</name>
    <dbReference type="NCBI Taxonomy" id="2710596"/>
    <lineage>
        <taxon>Bacteria</taxon>
        <taxon>Pseudomonadati</taxon>
        <taxon>Bacteroidota</taxon>
        <taxon>Cytophagia</taxon>
        <taxon>Cytophagales</taxon>
        <taxon>Cytophagaceae</taxon>
        <taxon>Spirosoma</taxon>
    </lineage>
</organism>
<dbReference type="RefSeq" id="WP_182457446.1">
    <property type="nucleotide sequence ID" value="NZ_CP059732.1"/>
</dbReference>
<protein>
    <recommendedName>
        <fullName evidence="4">DUF4468 domain-containing protein</fullName>
    </recommendedName>
</protein>
<keyword evidence="3" id="KW-1185">Reference proteome</keyword>
<reference evidence="2 3" key="1">
    <citation type="submission" date="2020-07" db="EMBL/GenBank/DDBJ databases">
        <title>Spirosoma foliorum sp. nov., isolated from the leaves on the Nejang mountain Korea, Republic of.</title>
        <authorList>
            <person name="Ho H."/>
            <person name="Lee Y.-J."/>
            <person name="Nurcahyanto D.-A."/>
            <person name="Kim S.-G."/>
        </authorList>
    </citation>
    <scope>NUCLEOTIDE SEQUENCE [LARGE SCALE GENOMIC DNA]</scope>
    <source>
        <strain evidence="2 3">PL0136</strain>
    </source>
</reference>
<evidence type="ECO:0000256" key="1">
    <source>
        <dbReference type="SAM" id="SignalP"/>
    </source>
</evidence>
<feature type="chain" id="PRO_5028961273" description="DUF4468 domain-containing protein" evidence="1">
    <location>
        <begin position="21"/>
        <end position="199"/>
    </location>
</feature>
<feature type="signal peptide" evidence="1">
    <location>
        <begin position="1"/>
        <end position="20"/>
    </location>
</feature>
<evidence type="ECO:0000313" key="2">
    <source>
        <dbReference type="EMBL" id="QMW00329.1"/>
    </source>
</evidence>